<dbReference type="EMBL" id="LN907827">
    <property type="protein sequence ID" value="CUU22240.1"/>
    <property type="molecule type" value="Genomic_DNA"/>
</dbReference>
<keyword evidence="2" id="KW-1185">Reference proteome</keyword>
<proteinExistence type="predicted"/>
<evidence type="ECO:0000313" key="2">
    <source>
        <dbReference type="Proteomes" id="UP000059419"/>
    </source>
</evidence>
<dbReference type="AlphaFoldDB" id="A0A0U5KZE2"/>
<accession>A0A0U5KZE2</accession>
<protein>
    <submittedName>
        <fullName evidence="1">Uncharacterized protein</fullName>
    </submittedName>
</protein>
<dbReference type="Proteomes" id="UP000059419">
    <property type="component" value="Chromosome 1"/>
</dbReference>
<reference evidence="2" key="1">
    <citation type="submission" date="2015-11" db="EMBL/GenBank/DDBJ databases">
        <authorList>
            <person name="Blom J."/>
        </authorList>
    </citation>
    <scope>NUCLEOTIDE SEQUENCE [LARGE SCALE GENOMIC DNA]</scope>
</reference>
<organism evidence="1 2">
    <name type="scientific">Duffyella gerundensis</name>
    <dbReference type="NCBI Taxonomy" id="1619313"/>
    <lineage>
        <taxon>Bacteria</taxon>
        <taxon>Pseudomonadati</taxon>
        <taxon>Pseudomonadota</taxon>
        <taxon>Gammaproteobacteria</taxon>
        <taxon>Enterobacterales</taxon>
        <taxon>Erwiniaceae</taxon>
        <taxon>Duffyella</taxon>
    </lineage>
</organism>
<gene>
    <name evidence="1" type="ORF">EM595_0003</name>
</gene>
<name>A0A0U5KZE2_9GAMM</name>
<dbReference type="KEGG" id="ege:EM595_0003"/>
<sequence>MRQNVQENSGDGNSQAAVSRCLMGINAYATA</sequence>
<evidence type="ECO:0000313" key="1">
    <source>
        <dbReference type="EMBL" id="CUU22240.1"/>
    </source>
</evidence>